<sequence>MRKFEREPCQERTMTALARSADPWQQTVRSLTATHASAAETAPRQRAVHPFLERLTRAWERDHPRVAAPATESRRPFPEAVVRVIERPSSATAIVYWSDAGTCHYGYQGWRVTTAASDGVCALSGELIHRGDAVYRPSQRDPKPQNASAMILAAAMPENENCDAELQDQHA</sequence>
<protein>
    <recommendedName>
        <fullName evidence="3">Ribosomal protein S14</fullName>
    </recommendedName>
</protein>
<dbReference type="EMBL" id="FCOC02000004">
    <property type="protein sequence ID" value="SAL26380.1"/>
    <property type="molecule type" value="Genomic_DNA"/>
</dbReference>
<accession>A0A158G4N7</accession>
<evidence type="ECO:0000313" key="2">
    <source>
        <dbReference type="Proteomes" id="UP000054893"/>
    </source>
</evidence>
<gene>
    <name evidence="1" type="ORF">AWB64_02170</name>
</gene>
<organism evidence="1 2">
    <name type="scientific">Caballeronia sordidicola</name>
    <name type="common">Burkholderia sordidicola</name>
    <dbReference type="NCBI Taxonomy" id="196367"/>
    <lineage>
        <taxon>Bacteria</taxon>
        <taxon>Pseudomonadati</taxon>
        <taxon>Pseudomonadota</taxon>
        <taxon>Betaproteobacteria</taxon>
        <taxon>Burkholderiales</taxon>
        <taxon>Burkholderiaceae</taxon>
        <taxon>Caballeronia</taxon>
    </lineage>
</organism>
<name>A0A158G4N7_CABSO</name>
<dbReference type="InterPro" id="IPR021769">
    <property type="entry name" value="DUF3331"/>
</dbReference>
<proteinExistence type="predicted"/>
<evidence type="ECO:0000313" key="1">
    <source>
        <dbReference type="EMBL" id="SAL26380.1"/>
    </source>
</evidence>
<dbReference type="Proteomes" id="UP000054893">
    <property type="component" value="Unassembled WGS sequence"/>
</dbReference>
<reference evidence="1 2" key="1">
    <citation type="submission" date="2016-01" db="EMBL/GenBank/DDBJ databases">
        <authorList>
            <person name="Oliw E.H."/>
        </authorList>
    </citation>
    <scope>NUCLEOTIDE SEQUENCE [LARGE SCALE GENOMIC DNA]</scope>
    <source>
        <strain evidence="1">LMG 22029</strain>
    </source>
</reference>
<dbReference type="Pfam" id="PF11811">
    <property type="entry name" value="DUF3331"/>
    <property type="match status" value="1"/>
</dbReference>
<evidence type="ECO:0008006" key="3">
    <source>
        <dbReference type="Google" id="ProtNLM"/>
    </source>
</evidence>
<dbReference type="AlphaFoldDB" id="A0A158G4N7"/>